<keyword evidence="3" id="KW-0687">Ribonucleoprotein</keyword>
<evidence type="ECO:0000256" key="4">
    <source>
        <dbReference type="SAM" id="SignalP"/>
    </source>
</evidence>
<dbReference type="GO" id="GO:0003735">
    <property type="term" value="F:structural constituent of ribosome"/>
    <property type="evidence" value="ECO:0007669"/>
    <property type="project" value="InterPro"/>
</dbReference>
<feature type="chain" id="PRO_5042276743" description="Ribosomal protein L27" evidence="4">
    <location>
        <begin position="23"/>
        <end position="146"/>
    </location>
</feature>
<protein>
    <recommendedName>
        <fullName evidence="7">Ribosomal protein L27</fullName>
    </recommendedName>
</protein>
<dbReference type="GO" id="GO:0005762">
    <property type="term" value="C:mitochondrial large ribosomal subunit"/>
    <property type="evidence" value="ECO:0007669"/>
    <property type="project" value="TreeGrafter"/>
</dbReference>
<feature type="signal peptide" evidence="4">
    <location>
        <begin position="1"/>
        <end position="22"/>
    </location>
</feature>
<dbReference type="AlphaFoldDB" id="A0AAE0VUY9"/>
<keyword evidence="6" id="KW-1185">Reference proteome</keyword>
<dbReference type="Proteomes" id="UP001195483">
    <property type="component" value="Unassembled WGS sequence"/>
</dbReference>
<organism evidence="5 6">
    <name type="scientific">Potamilus streckersoni</name>
    <dbReference type="NCBI Taxonomy" id="2493646"/>
    <lineage>
        <taxon>Eukaryota</taxon>
        <taxon>Metazoa</taxon>
        <taxon>Spiralia</taxon>
        <taxon>Lophotrochozoa</taxon>
        <taxon>Mollusca</taxon>
        <taxon>Bivalvia</taxon>
        <taxon>Autobranchia</taxon>
        <taxon>Heteroconchia</taxon>
        <taxon>Palaeoheterodonta</taxon>
        <taxon>Unionida</taxon>
        <taxon>Unionoidea</taxon>
        <taxon>Unionidae</taxon>
        <taxon>Ambleminae</taxon>
        <taxon>Lampsilini</taxon>
        <taxon>Potamilus</taxon>
    </lineage>
</organism>
<reference evidence="5" key="1">
    <citation type="journal article" date="2021" name="Genome Biol. Evol.">
        <title>A High-Quality Reference Genome for a Parasitic Bivalve with Doubly Uniparental Inheritance (Bivalvia: Unionida).</title>
        <authorList>
            <person name="Smith C.H."/>
        </authorList>
    </citation>
    <scope>NUCLEOTIDE SEQUENCE</scope>
    <source>
        <strain evidence="5">CHS0354</strain>
    </source>
</reference>
<dbReference type="PANTHER" id="PTHR15893">
    <property type="entry name" value="RIBOSOMAL PROTEIN L27"/>
    <property type="match status" value="1"/>
</dbReference>
<comment type="similarity">
    <text evidence="1">Belongs to the bacterial ribosomal protein bL27 family.</text>
</comment>
<accession>A0AAE0VUY9</accession>
<keyword evidence="4" id="KW-0732">Signal</keyword>
<keyword evidence="2" id="KW-0689">Ribosomal protein</keyword>
<dbReference type="GO" id="GO:0006412">
    <property type="term" value="P:translation"/>
    <property type="evidence" value="ECO:0007669"/>
    <property type="project" value="InterPro"/>
</dbReference>
<reference evidence="5" key="2">
    <citation type="journal article" date="2021" name="Genome Biol. Evol.">
        <title>Developing a high-quality reference genome for a parasitic bivalve with doubly uniparental inheritance (Bivalvia: Unionida).</title>
        <authorList>
            <person name="Smith C.H."/>
        </authorList>
    </citation>
    <scope>NUCLEOTIDE SEQUENCE</scope>
    <source>
        <strain evidence="5">CHS0354</strain>
        <tissue evidence="5">Mantle</tissue>
    </source>
</reference>
<evidence type="ECO:0000256" key="1">
    <source>
        <dbReference type="ARBA" id="ARBA00010797"/>
    </source>
</evidence>
<evidence type="ECO:0000313" key="6">
    <source>
        <dbReference type="Proteomes" id="UP001195483"/>
    </source>
</evidence>
<evidence type="ECO:0000256" key="2">
    <source>
        <dbReference type="ARBA" id="ARBA00022980"/>
    </source>
</evidence>
<evidence type="ECO:0008006" key="7">
    <source>
        <dbReference type="Google" id="ProtNLM"/>
    </source>
</evidence>
<dbReference type="EMBL" id="JAEAOA010002031">
    <property type="protein sequence ID" value="KAK3590969.1"/>
    <property type="molecule type" value="Genomic_DNA"/>
</dbReference>
<reference evidence="5" key="3">
    <citation type="submission" date="2023-05" db="EMBL/GenBank/DDBJ databases">
        <authorList>
            <person name="Smith C.H."/>
        </authorList>
    </citation>
    <scope>NUCLEOTIDE SEQUENCE</scope>
    <source>
        <strain evidence="5">CHS0354</strain>
        <tissue evidence="5">Mantle</tissue>
    </source>
</reference>
<gene>
    <name evidence="5" type="ORF">CHS0354_034541</name>
</gene>
<comment type="caution">
    <text evidence="5">The sequence shown here is derived from an EMBL/GenBank/DDBJ whole genome shotgun (WGS) entry which is preliminary data.</text>
</comment>
<dbReference type="InterPro" id="IPR001684">
    <property type="entry name" value="Ribosomal_bL27"/>
</dbReference>
<name>A0AAE0VUY9_9BIVA</name>
<dbReference type="Pfam" id="PF01016">
    <property type="entry name" value="Ribosomal_L27"/>
    <property type="match status" value="1"/>
</dbReference>
<dbReference type="Gene3D" id="2.40.50.100">
    <property type="match status" value="1"/>
</dbReference>
<proteinExistence type="inferred from homology"/>
<sequence length="146" mass="16431">MVALFLARLSSALTSTLQFLQAQAIQGASIRFASKKVSGTSRNKRSRTKGKSRGLKVQHNQFVHAGQTLVTQLGLRYYPGENVGIKDDNTLYALRDGKMLFSAEKLSPYPDSPLYERVKKGVVIYKRFMHIYPTPLHGKFRLVTEV</sequence>
<evidence type="ECO:0000313" key="5">
    <source>
        <dbReference type="EMBL" id="KAK3590969.1"/>
    </source>
</evidence>
<dbReference type="SUPFAM" id="SSF110324">
    <property type="entry name" value="Ribosomal L27 protein-like"/>
    <property type="match status" value="1"/>
</dbReference>
<evidence type="ECO:0000256" key="3">
    <source>
        <dbReference type="ARBA" id="ARBA00023274"/>
    </source>
</evidence>
<dbReference type="PANTHER" id="PTHR15893:SF0">
    <property type="entry name" value="LARGE RIBOSOMAL SUBUNIT PROTEIN BL27M"/>
    <property type="match status" value="1"/>
</dbReference>